<dbReference type="GO" id="GO:0008270">
    <property type="term" value="F:zinc ion binding"/>
    <property type="evidence" value="ECO:0007669"/>
    <property type="project" value="InterPro"/>
</dbReference>
<dbReference type="PANTHER" id="PTHR47784">
    <property type="entry name" value="STEROL UPTAKE CONTROL PROTEIN 2"/>
    <property type="match status" value="1"/>
</dbReference>
<evidence type="ECO:0000256" key="1">
    <source>
        <dbReference type="ARBA" id="ARBA00023242"/>
    </source>
</evidence>
<keyword evidence="5" id="KW-1185">Reference proteome</keyword>
<dbReference type="PANTHER" id="PTHR47784:SF5">
    <property type="entry name" value="STEROL UPTAKE CONTROL PROTEIN 2"/>
    <property type="match status" value="1"/>
</dbReference>
<dbReference type="AlphaFoldDB" id="A0AAE0K7F7"/>
<evidence type="ECO:0000313" key="4">
    <source>
        <dbReference type="EMBL" id="KAK3370937.1"/>
    </source>
</evidence>
<dbReference type="SMART" id="SM00066">
    <property type="entry name" value="GAL4"/>
    <property type="match status" value="1"/>
</dbReference>
<dbReference type="Pfam" id="PF00172">
    <property type="entry name" value="Zn_clus"/>
    <property type="match status" value="1"/>
</dbReference>
<dbReference type="PROSITE" id="PS00463">
    <property type="entry name" value="ZN2_CY6_FUNGAL_1"/>
    <property type="match status" value="1"/>
</dbReference>
<dbReference type="CDD" id="cd00067">
    <property type="entry name" value="GAL4"/>
    <property type="match status" value="1"/>
</dbReference>
<dbReference type="Proteomes" id="UP001287356">
    <property type="component" value="Unassembled WGS sequence"/>
</dbReference>
<feature type="domain" description="Zn(2)-C6 fungal-type" evidence="3">
    <location>
        <begin position="35"/>
        <end position="65"/>
    </location>
</feature>
<name>A0AAE0K7F7_9PEZI</name>
<organism evidence="4 5">
    <name type="scientific">Lasiosphaeria ovina</name>
    <dbReference type="NCBI Taxonomy" id="92902"/>
    <lineage>
        <taxon>Eukaryota</taxon>
        <taxon>Fungi</taxon>
        <taxon>Dikarya</taxon>
        <taxon>Ascomycota</taxon>
        <taxon>Pezizomycotina</taxon>
        <taxon>Sordariomycetes</taxon>
        <taxon>Sordariomycetidae</taxon>
        <taxon>Sordariales</taxon>
        <taxon>Lasiosphaeriaceae</taxon>
        <taxon>Lasiosphaeria</taxon>
    </lineage>
</organism>
<gene>
    <name evidence="4" type="ORF">B0T24DRAFT_303214</name>
</gene>
<evidence type="ECO:0000313" key="5">
    <source>
        <dbReference type="Proteomes" id="UP001287356"/>
    </source>
</evidence>
<dbReference type="InterPro" id="IPR053157">
    <property type="entry name" value="Sterol_Uptake_Regulator"/>
</dbReference>
<evidence type="ECO:0000259" key="3">
    <source>
        <dbReference type="PROSITE" id="PS50048"/>
    </source>
</evidence>
<reference evidence="4" key="1">
    <citation type="journal article" date="2023" name="Mol. Phylogenet. Evol.">
        <title>Genome-scale phylogeny and comparative genomics of the fungal order Sordariales.</title>
        <authorList>
            <person name="Hensen N."/>
            <person name="Bonometti L."/>
            <person name="Westerberg I."/>
            <person name="Brannstrom I.O."/>
            <person name="Guillou S."/>
            <person name="Cros-Aarteil S."/>
            <person name="Calhoun S."/>
            <person name="Haridas S."/>
            <person name="Kuo A."/>
            <person name="Mondo S."/>
            <person name="Pangilinan J."/>
            <person name="Riley R."/>
            <person name="LaButti K."/>
            <person name="Andreopoulos B."/>
            <person name="Lipzen A."/>
            <person name="Chen C."/>
            <person name="Yan M."/>
            <person name="Daum C."/>
            <person name="Ng V."/>
            <person name="Clum A."/>
            <person name="Steindorff A."/>
            <person name="Ohm R.A."/>
            <person name="Martin F."/>
            <person name="Silar P."/>
            <person name="Natvig D.O."/>
            <person name="Lalanne C."/>
            <person name="Gautier V."/>
            <person name="Ament-Velasquez S.L."/>
            <person name="Kruys A."/>
            <person name="Hutchinson M.I."/>
            <person name="Powell A.J."/>
            <person name="Barry K."/>
            <person name="Miller A.N."/>
            <person name="Grigoriev I.V."/>
            <person name="Debuchy R."/>
            <person name="Gladieux P."/>
            <person name="Hiltunen Thoren M."/>
            <person name="Johannesson H."/>
        </authorList>
    </citation>
    <scope>NUCLEOTIDE SEQUENCE</scope>
    <source>
        <strain evidence="4">CBS 958.72</strain>
    </source>
</reference>
<feature type="compositionally biased region" description="Basic residues" evidence="2">
    <location>
        <begin position="18"/>
        <end position="32"/>
    </location>
</feature>
<dbReference type="InterPro" id="IPR021858">
    <property type="entry name" value="Fun_TF"/>
</dbReference>
<dbReference type="SUPFAM" id="SSF57701">
    <property type="entry name" value="Zn2/Cys6 DNA-binding domain"/>
    <property type="match status" value="1"/>
</dbReference>
<reference evidence="4" key="2">
    <citation type="submission" date="2023-06" db="EMBL/GenBank/DDBJ databases">
        <authorList>
            <consortium name="Lawrence Berkeley National Laboratory"/>
            <person name="Haridas S."/>
            <person name="Hensen N."/>
            <person name="Bonometti L."/>
            <person name="Westerberg I."/>
            <person name="Brannstrom I.O."/>
            <person name="Guillou S."/>
            <person name="Cros-Aarteil S."/>
            <person name="Calhoun S."/>
            <person name="Kuo A."/>
            <person name="Mondo S."/>
            <person name="Pangilinan J."/>
            <person name="Riley R."/>
            <person name="Labutti K."/>
            <person name="Andreopoulos B."/>
            <person name="Lipzen A."/>
            <person name="Chen C."/>
            <person name="Yanf M."/>
            <person name="Daum C."/>
            <person name="Ng V."/>
            <person name="Clum A."/>
            <person name="Steindorff A."/>
            <person name="Ohm R."/>
            <person name="Martin F."/>
            <person name="Silar P."/>
            <person name="Natvig D."/>
            <person name="Lalanne C."/>
            <person name="Gautier V."/>
            <person name="Ament-Velasquez S.L."/>
            <person name="Kruys A."/>
            <person name="Hutchinson M.I."/>
            <person name="Powell A.J."/>
            <person name="Barry K."/>
            <person name="Miller A.N."/>
            <person name="Grigoriev I.V."/>
            <person name="Debuchy R."/>
            <person name="Gladieux P."/>
            <person name="Thoren M.H."/>
            <person name="Johannesson H."/>
        </authorList>
    </citation>
    <scope>NUCLEOTIDE SEQUENCE</scope>
    <source>
        <strain evidence="4">CBS 958.72</strain>
    </source>
</reference>
<dbReference type="EMBL" id="JAULSN010000005">
    <property type="protein sequence ID" value="KAK3370937.1"/>
    <property type="molecule type" value="Genomic_DNA"/>
</dbReference>
<accession>A0AAE0K7F7</accession>
<feature type="region of interest" description="Disordered" evidence="2">
    <location>
        <begin position="1"/>
        <end position="32"/>
    </location>
</feature>
<protein>
    <recommendedName>
        <fullName evidence="3">Zn(2)-C6 fungal-type domain-containing protein</fullName>
    </recommendedName>
</protein>
<evidence type="ECO:0000256" key="2">
    <source>
        <dbReference type="SAM" id="MobiDB-lite"/>
    </source>
</evidence>
<dbReference type="PROSITE" id="PS50048">
    <property type="entry name" value="ZN2_CY6_FUNGAL_2"/>
    <property type="match status" value="1"/>
</dbReference>
<proteinExistence type="predicted"/>
<dbReference type="InterPro" id="IPR001138">
    <property type="entry name" value="Zn2Cys6_DnaBD"/>
</dbReference>
<dbReference type="Gene3D" id="4.10.240.10">
    <property type="entry name" value="Zn(2)-C6 fungal-type DNA-binding domain"/>
    <property type="match status" value="1"/>
</dbReference>
<dbReference type="Pfam" id="PF11951">
    <property type="entry name" value="Fungal_trans_2"/>
    <property type="match status" value="1"/>
</dbReference>
<keyword evidence="1" id="KW-0539">Nucleus</keyword>
<comment type="caution">
    <text evidence="4">The sequence shown here is derived from an EMBL/GenBank/DDBJ whole genome shotgun (WGS) entry which is preliminary data.</text>
</comment>
<dbReference type="GO" id="GO:0001228">
    <property type="term" value="F:DNA-binding transcription activator activity, RNA polymerase II-specific"/>
    <property type="evidence" value="ECO:0007669"/>
    <property type="project" value="TreeGrafter"/>
</dbReference>
<dbReference type="InterPro" id="IPR036864">
    <property type="entry name" value="Zn2-C6_fun-type_DNA-bd_sf"/>
</dbReference>
<sequence length="446" mass="49240">MSSTMPASRPVNELCHNSPRKPRKARKSKGKSRLGCSLCKKRRVKCDELRPACSRCNAHPHLCAYPSVSVPRWNNQVITFPLPTVPEIPTSASRADNQSTILSQSEHDNTATASNAESAMHQSYLSPVMTDSSKTFDTQDVFLLVHFTSTTSFDLLGSQKLWVKDAIQLAFQHDFLMHAILALSARHLQEAAPLLSQNCPPYDYSMLEAHHFQRALSGFSNGFNSGTQSTQDAGLATSFILFFYASAACNADQPLAQTCEDASFTFLRGIQTLVANSSSVAHSGLFKTLVAPPLLLPTLFPRAVPVVGPGATLMELLDGLAASSPFQEKRELYVERIESLTSYLSAATRQDIGAEVAEELLLACFRWQAFCPAAFVAATNAQDPIALVVLAHYYAAVELIIRVVRDKFWWWQNKPRHMVKLISQSIGLAWVAWVAWPMEVIQILGR</sequence>